<evidence type="ECO:0000313" key="2">
    <source>
        <dbReference type="EMBL" id="KNC70900.1"/>
    </source>
</evidence>
<dbReference type="RefSeq" id="XP_014144802.1">
    <property type="nucleotide sequence ID" value="XM_014289327.1"/>
</dbReference>
<feature type="non-terminal residue" evidence="2">
    <location>
        <position position="59"/>
    </location>
</feature>
<feature type="non-terminal residue" evidence="2">
    <location>
        <position position="1"/>
    </location>
</feature>
<organism evidence="2 3">
    <name type="scientific">Sphaeroforma arctica JP610</name>
    <dbReference type="NCBI Taxonomy" id="667725"/>
    <lineage>
        <taxon>Eukaryota</taxon>
        <taxon>Ichthyosporea</taxon>
        <taxon>Ichthyophonida</taxon>
        <taxon>Sphaeroforma</taxon>
    </lineage>
</organism>
<sequence length="59" mass="6503">VEMVPFDDIPLQRAGSRDATNHNDTHTTTTRDERSSVYTPSNSEPGTAVEQSALRLSDK</sequence>
<dbReference type="GeneID" id="25917071"/>
<evidence type="ECO:0000256" key="1">
    <source>
        <dbReference type="SAM" id="MobiDB-lite"/>
    </source>
</evidence>
<feature type="compositionally biased region" description="Basic and acidic residues" evidence="1">
    <location>
        <begin position="15"/>
        <end position="35"/>
    </location>
</feature>
<dbReference type="AlphaFoldDB" id="A0A0L0F2F1"/>
<feature type="region of interest" description="Disordered" evidence="1">
    <location>
        <begin position="1"/>
        <end position="59"/>
    </location>
</feature>
<dbReference type="EMBL" id="KQ249990">
    <property type="protein sequence ID" value="KNC70900.1"/>
    <property type="molecule type" value="Genomic_DNA"/>
</dbReference>
<reference evidence="2 3" key="1">
    <citation type="submission" date="2011-02" db="EMBL/GenBank/DDBJ databases">
        <title>The Genome Sequence of Sphaeroforma arctica JP610.</title>
        <authorList>
            <consortium name="The Broad Institute Genome Sequencing Platform"/>
            <person name="Russ C."/>
            <person name="Cuomo C."/>
            <person name="Young S.K."/>
            <person name="Zeng Q."/>
            <person name="Gargeya S."/>
            <person name="Alvarado L."/>
            <person name="Berlin A."/>
            <person name="Chapman S.B."/>
            <person name="Chen Z."/>
            <person name="Freedman E."/>
            <person name="Gellesch M."/>
            <person name="Goldberg J."/>
            <person name="Griggs A."/>
            <person name="Gujja S."/>
            <person name="Heilman E."/>
            <person name="Heiman D."/>
            <person name="Howarth C."/>
            <person name="Mehta T."/>
            <person name="Neiman D."/>
            <person name="Pearson M."/>
            <person name="Roberts A."/>
            <person name="Saif S."/>
            <person name="Shea T."/>
            <person name="Shenoy N."/>
            <person name="Sisk P."/>
            <person name="Stolte C."/>
            <person name="Sykes S."/>
            <person name="White J."/>
            <person name="Yandava C."/>
            <person name="Burger G."/>
            <person name="Gray M.W."/>
            <person name="Holland P.W.H."/>
            <person name="King N."/>
            <person name="Lang F.B.F."/>
            <person name="Roger A.J."/>
            <person name="Ruiz-Trillo I."/>
            <person name="Haas B."/>
            <person name="Nusbaum C."/>
            <person name="Birren B."/>
        </authorList>
    </citation>
    <scope>NUCLEOTIDE SEQUENCE [LARGE SCALE GENOMIC DNA]</scope>
    <source>
        <strain evidence="2 3">JP610</strain>
    </source>
</reference>
<accession>A0A0L0F2F1</accession>
<dbReference type="Proteomes" id="UP000054560">
    <property type="component" value="Unassembled WGS sequence"/>
</dbReference>
<gene>
    <name evidence="2" type="ORF">SARC_16567</name>
</gene>
<keyword evidence="3" id="KW-1185">Reference proteome</keyword>
<evidence type="ECO:0000313" key="3">
    <source>
        <dbReference type="Proteomes" id="UP000054560"/>
    </source>
</evidence>
<protein>
    <submittedName>
        <fullName evidence="2">Uncharacterized protein</fullName>
    </submittedName>
</protein>
<name>A0A0L0F2F1_9EUKA</name>
<proteinExistence type="predicted"/>